<evidence type="ECO:0000259" key="9">
    <source>
        <dbReference type="PROSITE" id="PS50067"/>
    </source>
</evidence>
<feature type="compositionally biased region" description="Acidic residues" evidence="8">
    <location>
        <begin position="31"/>
        <end position="42"/>
    </location>
</feature>
<accession>A0A2C6KVL5</accession>
<dbReference type="GO" id="GO:0005874">
    <property type="term" value="C:microtubule"/>
    <property type="evidence" value="ECO:0007669"/>
    <property type="project" value="UniProtKB-KW"/>
</dbReference>
<feature type="non-terminal residue" evidence="10">
    <location>
        <position position="1"/>
    </location>
</feature>
<sequence>ACFINRSLSALVAVVRELAKRGGAKARREEEDQEEEEEEENERDGGRRYAQGPPSSTYPSSSSLSCSFSSSSSFSFSEAAVDEEEKKSETEATAHVENKPRSGPGEKEKNNEIEEKKKEKQTKPDDSTLPLDPFSETGSFSSFSNASRRLSIPLNTSSLSPSSSSSHLKKSTDVFDLSLLSSRREDFKGLSFSSTPSPSCSSQVSPKVSIPRIRDSKLTFLLRDALDGRSKLILIATVNPLSVEYHSSLSTLQFTQKAKYI</sequence>
<dbReference type="Gene3D" id="3.40.850.10">
    <property type="entry name" value="Kinesin motor domain"/>
    <property type="match status" value="1"/>
</dbReference>
<name>A0A2C6KVL5_9APIC</name>
<dbReference type="AlphaFoldDB" id="A0A2C6KVL5"/>
<proteinExistence type="inferred from homology"/>
<feature type="compositionally biased region" description="Low complexity" evidence="8">
    <location>
        <begin position="53"/>
        <end position="77"/>
    </location>
</feature>
<gene>
    <name evidence="10" type="ORF">CSUI_004912</name>
</gene>
<keyword evidence="2" id="KW-0547">Nucleotide-binding</keyword>
<feature type="non-terminal residue" evidence="10">
    <location>
        <position position="261"/>
    </location>
</feature>
<evidence type="ECO:0000313" key="10">
    <source>
        <dbReference type="EMBL" id="PHJ21247.1"/>
    </source>
</evidence>
<keyword evidence="1" id="KW-0493">Microtubule</keyword>
<organism evidence="10 11">
    <name type="scientific">Cystoisospora suis</name>
    <dbReference type="NCBI Taxonomy" id="483139"/>
    <lineage>
        <taxon>Eukaryota</taxon>
        <taxon>Sar</taxon>
        <taxon>Alveolata</taxon>
        <taxon>Apicomplexa</taxon>
        <taxon>Conoidasida</taxon>
        <taxon>Coccidia</taxon>
        <taxon>Eucoccidiorida</taxon>
        <taxon>Eimeriorina</taxon>
        <taxon>Sarcocystidae</taxon>
        <taxon>Cystoisospora</taxon>
    </lineage>
</organism>
<keyword evidence="3" id="KW-0067">ATP-binding</keyword>
<keyword evidence="11" id="KW-1185">Reference proteome</keyword>
<feature type="region of interest" description="Disordered" evidence="8">
    <location>
        <begin position="19"/>
        <end position="142"/>
    </location>
</feature>
<protein>
    <submittedName>
        <fullName evidence="10">Kinesin k39</fullName>
    </submittedName>
</protein>
<comment type="caution">
    <text evidence="7">Lacks conserved residue(s) required for the propagation of feature annotation.</text>
</comment>
<evidence type="ECO:0000256" key="5">
    <source>
        <dbReference type="ARBA" id="ARBA00023175"/>
    </source>
</evidence>
<evidence type="ECO:0000256" key="7">
    <source>
        <dbReference type="PROSITE-ProRule" id="PRU00283"/>
    </source>
</evidence>
<reference evidence="10 11" key="1">
    <citation type="journal article" date="2017" name="Int. J. Parasitol.">
        <title>The genome of the protozoan parasite Cystoisospora suis and a reverse vaccinology approach to identify vaccine candidates.</title>
        <authorList>
            <person name="Palmieri N."/>
            <person name="Shrestha A."/>
            <person name="Ruttkowski B."/>
            <person name="Beck T."/>
            <person name="Vogl C."/>
            <person name="Tomley F."/>
            <person name="Blake D.P."/>
            <person name="Joachim A."/>
        </authorList>
    </citation>
    <scope>NUCLEOTIDE SEQUENCE [LARGE SCALE GENOMIC DNA]</scope>
    <source>
        <strain evidence="10 11">Wien I</strain>
    </source>
</reference>
<dbReference type="PROSITE" id="PS50067">
    <property type="entry name" value="KINESIN_MOTOR_2"/>
    <property type="match status" value="1"/>
</dbReference>
<dbReference type="InterPro" id="IPR036961">
    <property type="entry name" value="Kinesin_motor_dom_sf"/>
</dbReference>
<comment type="caution">
    <text evidence="10">The sequence shown here is derived from an EMBL/GenBank/DDBJ whole genome shotgun (WGS) entry which is preliminary data.</text>
</comment>
<evidence type="ECO:0000256" key="1">
    <source>
        <dbReference type="ARBA" id="ARBA00022701"/>
    </source>
</evidence>
<evidence type="ECO:0000256" key="8">
    <source>
        <dbReference type="SAM" id="MobiDB-lite"/>
    </source>
</evidence>
<dbReference type="GO" id="GO:0003777">
    <property type="term" value="F:microtubule motor activity"/>
    <property type="evidence" value="ECO:0007669"/>
    <property type="project" value="InterPro"/>
</dbReference>
<dbReference type="GO" id="GO:0005524">
    <property type="term" value="F:ATP binding"/>
    <property type="evidence" value="ECO:0007669"/>
    <property type="project" value="UniProtKB-KW"/>
</dbReference>
<dbReference type="RefSeq" id="XP_067922931.1">
    <property type="nucleotide sequence ID" value="XM_068065093.1"/>
</dbReference>
<dbReference type="InterPro" id="IPR001752">
    <property type="entry name" value="Kinesin_motor_dom"/>
</dbReference>
<dbReference type="GO" id="GO:0007018">
    <property type="term" value="P:microtubule-based movement"/>
    <property type="evidence" value="ECO:0007669"/>
    <property type="project" value="InterPro"/>
</dbReference>
<dbReference type="Pfam" id="PF00225">
    <property type="entry name" value="Kinesin"/>
    <property type="match status" value="1"/>
</dbReference>
<evidence type="ECO:0000256" key="6">
    <source>
        <dbReference type="ARBA" id="ARBA00034488"/>
    </source>
</evidence>
<dbReference type="GO" id="GO:0008017">
    <property type="term" value="F:microtubule binding"/>
    <property type="evidence" value="ECO:0007669"/>
    <property type="project" value="InterPro"/>
</dbReference>
<dbReference type="GeneID" id="94428304"/>
<dbReference type="SUPFAM" id="SSF52540">
    <property type="entry name" value="P-loop containing nucleoside triphosphate hydrolases"/>
    <property type="match status" value="1"/>
</dbReference>
<feature type="domain" description="Kinesin motor" evidence="9">
    <location>
        <begin position="214"/>
        <end position="261"/>
    </location>
</feature>
<comment type="similarity">
    <text evidence="6">Belongs to the TRAFAC class myosin-kinesin ATPase superfamily. Kinesin family. KIN-12 subfamily.</text>
</comment>
<dbReference type="EMBL" id="MIGC01002348">
    <property type="protein sequence ID" value="PHJ21247.1"/>
    <property type="molecule type" value="Genomic_DNA"/>
</dbReference>
<dbReference type="PANTHER" id="PTHR37739">
    <property type="entry name" value="KINESIN-LIKE PROTEIN KIN-12D"/>
    <property type="match status" value="1"/>
</dbReference>
<feature type="compositionally biased region" description="Basic and acidic residues" evidence="8">
    <location>
        <begin position="84"/>
        <end position="126"/>
    </location>
</feature>
<dbReference type="Proteomes" id="UP000221165">
    <property type="component" value="Unassembled WGS sequence"/>
</dbReference>
<evidence type="ECO:0000256" key="2">
    <source>
        <dbReference type="ARBA" id="ARBA00022741"/>
    </source>
</evidence>
<dbReference type="InterPro" id="IPR027417">
    <property type="entry name" value="P-loop_NTPase"/>
</dbReference>
<evidence type="ECO:0000256" key="3">
    <source>
        <dbReference type="ARBA" id="ARBA00022840"/>
    </source>
</evidence>
<keyword evidence="4" id="KW-0175">Coiled coil</keyword>
<keyword evidence="5" id="KW-0505">Motor protein</keyword>
<dbReference type="VEuPathDB" id="ToxoDB:CSUI_004912"/>
<evidence type="ECO:0000313" key="11">
    <source>
        <dbReference type="Proteomes" id="UP000221165"/>
    </source>
</evidence>
<dbReference type="PANTHER" id="PTHR37739:SF8">
    <property type="entry name" value="KINESIN-LIKE PROTEIN KIN-12D"/>
    <property type="match status" value="1"/>
</dbReference>
<evidence type="ECO:0000256" key="4">
    <source>
        <dbReference type="ARBA" id="ARBA00023054"/>
    </source>
</evidence>
<dbReference type="InterPro" id="IPR044986">
    <property type="entry name" value="KIF15/KIN-12"/>
</dbReference>